<evidence type="ECO:0008006" key="3">
    <source>
        <dbReference type="Google" id="ProtNLM"/>
    </source>
</evidence>
<accession>A0ABM7X1V1</accession>
<keyword evidence="2" id="KW-1185">Reference proteome</keyword>
<dbReference type="NCBIfam" id="TIGR00072">
    <property type="entry name" value="hydrog_prot"/>
    <property type="match status" value="1"/>
</dbReference>
<dbReference type="InterPro" id="IPR000671">
    <property type="entry name" value="Peptidase_A31"/>
</dbReference>
<dbReference type="EMBL" id="AP025591">
    <property type="protein sequence ID" value="BDG05767.1"/>
    <property type="molecule type" value="Genomic_DNA"/>
</dbReference>
<dbReference type="CDD" id="cd06066">
    <property type="entry name" value="H2MP_NAD-link-bidir"/>
    <property type="match status" value="1"/>
</dbReference>
<evidence type="ECO:0000313" key="2">
    <source>
        <dbReference type="Proteomes" id="UP001162891"/>
    </source>
</evidence>
<reference evidence="2" key="1">
    <citation type="journal article" date="2022" name="Int. J. Syst. Evol. Microbiol.">
        <title>Anaeromyxobacter oryzae sp. nov., Anaeromyxobacter diazotrophicus sp. nov. and Anaeromyxobacter paludicola sp. nov., isolated from paddy soils.</title>
        <authorList>
            <person name="Itoh H."/>
            <person name="Xu Z."/>
            <person name="Mise K."/>
            <person name="Masuda Y."/>
            <person name="Ushijima N."/>
            <person name="Hayakawa C."/>
            <person name="Shiratori Y."/>
            <person name="Senoo K."/>
        </authorList>
    </citation>
    <scope>NUCLEOTIDE SEQUENCE [LARGE SCALE GENOMIC DNA]</scope>
    <source>
        <strain evidence="2">Red232</strain>
    </source>
</reference>
<gene>
    <name evidence="1" type="ORF">AMOR_47630</name>
</gene>
<protein>
    <recommendedName>
        <fullName evidence="3">Hydrogenase maturation protease</fullName>
    </recommendedName>
</protein>
<dbReference type="PANTHER" id="PTHR30302">
    <property type="entry name" value="HYDROGENASE 1 MATURATION PROTEASE"/>
    <property type="match status" value="1"/>
</dbReference>
<evidence type="ECO:0000313" key="1">
    <source>
        <dbReference type="EMBL" id="BDG05767.1"/>
    </source>
</evidence>
<dbReference type="Proteomes" id="UP001162891">
    <property type="component" value="Chromosome"/>
</dbReference>
<dbReference type="Gene3D" id="3.40.50.1450">
    <property type="entry name" value="HybD-like"/>
    <property type="match status" value="1"/>
</dbReference>
<name>A0ABM7X1V1_9BACT</name>
<dbReference type="SUPFAM" id="SSF53163">
    <property type="entry name" value="HybD-like"/>
    <property type="match status" value="1"/>
</dbReference>
<dbReference type="RefSeq" id="WP_248354879.1">
    <property type="nucleotide sequence ID" value="NZ_AP025591.1"/>
</dbReference>
<dbReference type="InterPro" id="IPR023430">
    <property type="entry name" value="Pept_HybD-like_dom_sf"/>
</dbReference>
<organism evidence="1 2">
    <name type="scientific">Anaeromyxobacter oryzae</name>
    <dbReference type="NCBI Taxonomy" id="2918170"/>
    <lineage>
        <taxon>Bacteria</taxon>
        <taxon>Pseudomonadati</taxon>
        <taxon>Myxococcota</taxon>
        <taxon>Myxococcia</taxon>
        <taxon>Myxococcales</taxon>
        <taxon>Cystobacterineae</taxon>
        <taxon>Anaeromyxobacteraceae</taxon>
        <taxon>Anaeromyxobacter</taxon>
    </lineage>
</organism>
<sequence length="152" mass="15732">MKILALALGTTLRGDDGAGLALAEGLDAVVPGVEVLEIQELLPDHAEVVSRADGVLFLDASVAGTPGEIRAARLLPRTARAAVIHALMPEELLGLARALFGRCPPAALVTIGGKEFSFGDALSPEVEAALPLARERAREMVEGFTTPTSEVG</sequence>
<dbReference type="PANTHER" id="PTHR30302:SF5">
    <property type="entry name" value="SLR1876 PROTEIN"/>
    <property type="match status" value="1"/>
</dbReference>
<proteinExistence type="predicted"/>